<dbReference type="InterPro" id="IPR007539">
    <property type="entry name" value="DUF551"/>
</dbReference>
<evidence type="ECO:0000259" key="2">
    <source>
        <dbReference type="Pfam" id="PF04448"/>
    </source>
</evidence>
<gene>
    <name evidence="3" type="ORF">ALP33_02717</name>
</gene>
<proteinExistence type="predicted"/>
<name>A0AB37R0N7_PSEAV</name>
<reference evidence="3 4" key="1">
    <citation type="submission" date="2018-08" db="EMBL/GenBank/DDBJ databases">
        <title>Recombination of ecologically and evolutionarily significant loci maintains genetic cohesion in the Pseudomonas syringae species complex.</title>
        <authorList>
            <person name="Dillon M."/>
            <person name="Thakur S."/>
            <person name="Almeida R.N.D."/>
            <person name="Weir B.S."/>
            <person name="Guttman D.S."/>
        </authorList>
    </citation>
    <scope>NUCLEOTIDE SEQUENCE [LARGE SCALE GENOMIC DNA]</scope>
    <source>
        <strain evidence="3 4">ICMP 3402</strain>
    </source>
</reference>
<evidence type="ECO:0000313" key="4">
    <source>
        <dbReference type="Proteomes" id="UP000271817"/>
    </source>
</evidence>
<dbReference type="Pfam" id="PF04448">
    <property type="entry name" value="DUF551"/>
    <property type="match status" value="1"/>
</dbReference>
<feature type="region of interest" description="Disordered" evidence="1">
    <location>
        <begin position="59"/>
        <end position="81"/>
    </location>
</feature>
<protein>
    <recommendedName>
        <fullName evidence="2">DUF551 domain-containing protein</fullName>
    </recommendedName>
</protein>
<evidence type="ECO:0000256" key="1">
    <source>
        <dbReference type="SAM" id="MobiDB-lite"/>
    </source>
</evidence>
<dbReference type="Proteomes" id="UP000271817">
    <property type="component" value="Unassembled WGS sequence"/>
</dbReference>
<organism evidence="3 4">
    <name type="scientific">Pseudomonas amygdali pv. lachrymans</name>
    <name type="common">Pseudomonas syringae pv. lachrymans</name>
    <dbReference type="NCBI Taxonomy" id="53707"/>
    <lineage>
        <taxon>Bacteria</taxon>
        <taxon>Pseudomonadati</taxon>
        <taxon>Pseudomonadota</taxon>
        <taxon>Gammaproteobacteria</taxon>
        <taxon>Pseudomonadales</taxon>
        <taxon>Pseudomonadaceae</taxon>
        <taxon>Pseudomonas</taxon>
        <taxon>Pseudomonas amygdali</taxon>
    </lineage>
</organism>
<evidence type="ECO:0000313" key="3">
    <source>
        <dbReference type="EMBL" id="RMU16086.1"/>
    </source>
</evidence>
<accession>A0AB37R0N7</accession>
<sequence>MMSEWINVSDKLPELDTPVWLRMPGNIMVIGERGSGTDGWLWSACYGFYFNSSGKWDANESDASDDYEPTHWMPLPQPPTA</sequence>
<dbReference type="AlphaFoldDB" id="A0AB37R0N7"/>
<dbReference type="EMBL" id="RBTW01000278">
    <property type="protein sequence ID" value="RMU16086.1"/>
    <property type="molecule type" value="Genomic_DNA"/>
</dbReference>
<feature type="domain" description="DUF551" evidence="2">
    <location>
        <begin position="4"/>
        <end position="80"/>
    </location>
</feature>
<comment type="caution">
    <text evidence="3">The sequence shown here is derived from an EMBL/GenBank/DDBJ whole genome shotgun (WGS) entry which is preliminary data.</text>
</comment>